<dbReference type="Proteomes" id="UP000305848">
    <property type="component" value="Unassembled WGS sequence"/>
</dbReference>
<name>A0A4U3L1A0_9BACT</name>
<comment type="caution">
    <text evidence="2">The sequence shown here is derived from an EMBL/GenBank/DDBJ whole genome shotgun (WGS) entry which is preliminary data.</text>
</comment>
<proteinExistence type="predicted"/>
<dbReference type="AlphaFoldDB" id="A0A4U3L1A0"/>
<feature type="domain" description="DUF4268" evidence="1">
    <location>
        <begin position="10"/>
        <end position="144"/>
    </location>
</feature>
<reference evidence="2 3" key="1">
    <citation type="submission" date="2019-05" db="EMBL/GenBank/DDBJ databases">
        <title>Panacibacter sp. strain 17mud1-8 Genome sequencing and assembly.</title>
        <authorList>
            <person name="Chhetri G."/>
        </authorList>
    </citation>
    <scope>NUCLEOTIDE SEQUENCE [LARGE SCALE GENOMIC DNA]</scope>
    <source>
        <strain evidence="2 3">17mud1-8</strain>
    </source>
</reference>
<keyword evidence="3" id="KW-1185">Reference proteome</keyword>
<evidence type="ECO:0000313" key="2">
    <source>
        <dbReference type="EMBL" id="TKK68542.1"/>
    </source>
</evidence>
<dbReference type="EMBL" id="SZQL01000007">
    <property type="protein sequence ID" value="TKK68542.1"/>
    <property type="molecule type" value="Genomic_DNA"/>
</dbReference>
<dbReference type="Pfam" id="PF14088">
    <property type="entry name" value="DUF4268"/>
    <property type="match status" value="1"/>
</dbReference>
<gene>
    <name evidence="2" type="ORF">FC093_10495</name>
</gene>
<dbReference type="InterPro" id="IPR025364">
    <property type="entry name" value="DUF4268"/>
</dbReference>
<dbReference type="RefSeq" id="WP_137261730.1">
    <property type="nucleotide sequence ID" value="NZ_SZQL01000007.1"/>
</dbReference>
<sequence length="153" mass="18136">MYSKQEASQLRQEFWTAFGQYMSPVLSGEGEKINWINYKTGEKDIYFRMNADNKKASIGIELTHKDADIQALYFEQFKQLKSLLQNALPGKWTWLLHARNEQGKTISRIYTEIENVSIFKKDDWPQLISFFKPRIMALDEFWSTAKYVFEAMR</sequence>
<protein>
    <submittedName>
        <fullName evidence="2">DUF4268 domain-containing protein</fullName>
    </submittedName>
</protein>
<accession>A0A4U3L1A0</accession>
<evidence type="ECO:0000313" key="3">
    <source>
        <dbReference type="Proteomes" id="UP000305848"/>
    </source>
</evidence>
<organism evidence="2 3">
    <name type="scientific">Ilyomonas limi</name>
    <dbReference type="NCBI Taxonomy" id="2575867"/>
    <lineage>
        <taxon>Bacteria</taxon>
        <taxon>Pseudomonadati</taxon>
        <taxon>Bacteroidota</taxon>
        <taxon>Chitinophagia</taxon>
        <taxon>Chitinophagales</taxon>
        <taxon>Chitinophagaceae</taxon>
        <taxon>Ilyomonas</taxon>
    </lineage>
</organism>
<evidence type="ECO:0000259" key="1">
    <source>
        <dbReference type="Pfam" id="PF14088"/>
    </source>
</evidence>
<dbReference type="OrthoDB" id="1467516at2"/>